<sequence>MPCFSQLPFVILNRILRVAIDTNEHNIDAWADRLPLLGVCRGWREVATGLVYCNAVLDGSSKYGLGFVEHSNDTAVEDKLVNTNIGLIKATRNTHLVKTVTIKIDYFEYYRSLLAEANSIFSFETSDWSRVSRLNIDGYLDNNNNDIGSEFQSDIMNDANEFTRQMAKYMPGVDRLTNMTWHNNAPPIFDMTGLLSQMYLRNLKYLYSYEPFTLAESVEPANFTQLTTLIINMNHMQYIPYVCCQNLQTLVLSNVTSAFSWSKLVNTKQAQTIVFPILRKLKLELDESSDVRSIWSSSELQFPALQELSVTVPTFGMLKKFMDFKVLKCPHVTQLYIDISEFNKDSGDDLNILIQRSKNLAASIKQHIPNVTELIIGYYACNSKIPFYDELVSLYIDQLVHVEIYFPITFTAMQFSRELTHLSLNLELNTLQNLPNVLFQTLEYLDLDNVHPTFAWEKMLKNDSTAEDIFFKRLESLNIKYSDSIENEEGSEDEYIALECQQFISSQKEQQKKQSTLNALCPRLKKLCIKNATVPRLQKIMRCGSDQWPCIRSVDIWFQKYDISNVLDIIDSDEYMQATSTFAEYMVKAIPNVNNLAMRLSSDSDKHLKQFCSVVSNGYAHRLIRYDCDIPVVWTASEFSPELRHLNINLDINGKQALPKINASNIEVIEIQGDISGVSWKSFASNSGDSASITFSNLKKLTLYHSDIEDEPALADKNDSETSSKEYFVLRMPKLNAINISDIGNNFGLLNASIEFRHLKNAYIRGSHSVLNLLGNASKARIDKCMTDIRLNSDANLDAFYEATNAFFGSSIKISHAELRLSIHMDTDVYLQKWDSRRIEWTNLHMLTVYNSLKLGAVVDMLARVPKLTKLEAIAILFDEAFEPRLDRVEPISTNINKLYLHASINDDCKEANFDSFKYLILATPSLKKFSLSVDEGFDHMSFVEEYKGLHPHVANIAWERL</sequence>
<keyword evidence="2" id="KW-1185">Reference proteome</keyword>
<name>A0ACC1INF0_9FUNG</name>
<dbReference type="Proteomes" id="UP001150581">
    <property type="component" value="Unassembled WGS sequence"/>
</dbReference>
<dbReference type="EMBL" id="JANBPG010000292">
    <property type="protein sequence ID" value="KAJ1897855.1"/>
    <property type="molecule type" value="Genomic_DNA"/>
</dbReference>
<comment type="caution">
    <text evidence="1">The sequence shown here is derived from an EMBL/GenBank/DDBJ whole genome shotgun (WGS) entry which is preliminary data.</text>
</comment>
<gene>
    <name evidence="1" type="ORF">LPJ66_003116</name>
</gene>
<organism evidence="1 2">
    <name type="scientific">Kickxella alabastrina</name>
    <dbReference type="NCBI Taxonomy" id="61397"/>
    <lineage>
        <taxon>Eukaryota</taxon>
        <taxon>Fungi</taxon>
        <taxon>Fungi incertae sedis</taxon>
        <taxon>Zoopagomycota</taxon>
        <taxon>Kickxellomycotina</taxon>
        <taxon>Kickxellomycetes</taxon>
        <taxon>Kickxellales</taxon>
        <taxon>Kickxellaceae</taxon>
        <taxon>Kickxella</taxon>
    </lineage>
</organism>
<evidence type="ECO:0000313" key="2">
    <source>
        <dbReference type="Proteomes" id="UP001150581"/>
    </source>
</evidence>
<proteinExistence type="predicted"/>
<reference evidence="1" key="1">
    <citation type="submission" date="2022-07" db="EMBL/GenBank/DDBJ databases">
        <title>Phylogenomic reconstructions and comparative analyses of Kickxellomycotina fungi.</title>
        <authorList>
            <person name="Reynolds N.K."/>
            <person name="Stajich J.E."/>
            <person name="Barry K."/>
            <person name="Grigoriev I.V."/>
            <person name="Crous P."/>
            <person name="Smith M.E."/>
        </authorList>
    </citation>
    <scope>NUCLEOTIDE SEQUENCE</scope>
    <source>
        <strain evidence="1">Benny 63K</strain>
    </source>
</reference>
<evidence type="ECO:0000313" key="1">
    <source>
        <dbReference type="EMBL" id="KAJ1897855.1"/>
    </source>
</evidence>
<accession>A0ACC1INF0</accession>
<protein>
    <submittedName>
        <fullName evidence="1">Uncharacterized protein</fullName>
    </submittedName>
</protein>